<dbReference type="EMBL" id="FONY01000028">
    <property type="protein sequence ID" value="SFF35831.1"/>
    <property type="molecule type" value="Genomic_DNA"/>
</dbReference>
<evidence type="ECO:0000313" key="2">
    <source>
        <dbReference type="Proteomes" id="UP000199513"/>
    </source>
</evidence>
<evidence type="ECO:0000313" key="1">
    <source>
        <dbReference type="EMBL" id="SFF35831.1"/>
    </source>
</evidence>
<dbReference type="InterPro" id="IPR011060">
    <property type="entry name" value="RibuloseP-bd_barrel"/>
</dbReference>
<accession>A0A1I2I5Q2</accession>
<proteinExistence type="predicted"/>
<dbReference type="GO" id="GO:0016853">
    <property type="term" value="F:isomerase activity"/>
    <property type="evidence" value="ECO:0007669"/>
    <property type="project" value="UniProtKB-KW"/>
</dbReference>
<reference evidence="2" key="1">
    <citation type="submission" date="2016-10" db="EMBL/GenBank/DDBJ databases">
        <authorList>
            <person name="Varghese N."/>
            <person name="Submissions S."/>
        </authorList>
    </citation>
    <scope>NUCLEOTIDE SEQUENCE [LARGE SCALE GENOMIC DNA]</scope>
    <source>
        <strain>GEY</strain>
        <strain evidence="2">DSM 9560</strain>
    </source>
</reference>
<dbReference type="AlphaFoldDB" id="A0A1I2I5Q2"/>
<organism evidence="1 2">
    <name type="scientific">Thermoflexibacter ruber</name>
    <dbReference type="NCBI Taxonomy" id="1003"/>
    <lineage>
        <taxon>Bacteria</taxon>
        <taxon>Pseudomonadati</taxon>
        <taxon>Bacteroidota</taxon>
        <taxon>Cytophagia</taxon>
        <taxon>Cytophagales</taxon>
        <taxon>Thermoflexibacteraceae</taxon>
        <taxon>Thermoflexibacter</taxon>
    </lineage>
</organism>
<gene>
    <name evidence="1" type="ORF">SAMN04488541_102810</name>
</gene>
<dbReference type="Proteomes" id="UP000199513">
    <property type="component" value="Unassembled WGS sequence"/>
</dbReference>
<dbReference type="STRING" id="1003.SAMN04488541_102810"/>
<keyword evidence="1" id="KW-0413">Isomerase</keyword>
<keyword evidence="2" id="KW-1185">Reference proteome</keyword>
<dbReference type="Gene3D" id="3.20.20.70">
    <property type="entry name" value="Aldolase class I"/>
    <property type="match status" value="1"/>
</dbReference>
<dbReference type="InterPro" id="IPR013785">
    <property type="entry name" value="Aldolase_TIM"/>
</dbReference>
<dbReference type="SUPFAM" id="SSF51366">
    <property type="entry name" value="Ribulose-phoshate binding barrel"/>
    <property type="match status" value="1"/>
</dbReference>
<sequence>MALKTTVKINHVTNLSDARYCAGMGVEMIGFDLNKHHPNFVEAKKAQEIAGWLSGVSIVGELTHSPEIALADYPLDMLEINSPHLFHEWVGSGAPLLYRFAVDNVETLAFAKEALESYRLSVNYFLIESYFLKIDQQVADLLKQLSAEYPLLIGFGITAANVHEVLDYISPAGIALNGSPEISAGLKDFDELAEILEAIEIE</sequence>
<dbReference type="RefSeq" id="WP_091548098.1">
    <property type="nucleotide sequence ID" value="NZ_FONY01000028.1"/>
</dbReference>
<dbReference type="OrthoDB" id="941905at2"/>
<name>A0A1I2I5Q2_9BACT</name>
<protein>
    <submittedName>
        <fullName evidence="1">Phosphoribosylanthranilate isomerase</fullName>
    </submittedName>
</protein>